<feature type="chain" id="PRO_5007583953" evidence="2">
    <location>
        <begin position="20"/>
        <end position="1430"/>
    </location>
</feature>
<comment type="caution">
    <text evidence="3">The sequence shown here is derived from an EMBL/GenBank/DDBJ whole genome shotgun (WGS) entry which is preliminary data.</text>
</comment>
<dbReference type="Proteomes" id="UP000076359">
    <property type="component" value="Chromosome 14"/>
</dbReference>
<protein>
    <submittedName>
        <fullName evidence="3">Cysteine repeat modular protein 4</fullName>
    </submittedName>
</protein>
<feature type="non-terminal residue" evidence="3">
    <location>
        <position position="1430"/>
    </location>
</feature>
<organism evidence="3 4">
    <name type="scientific">Plasmodium reichenowi</name>
    <dbReference type="NCBI Taxonomy" id="5854"/>
    <lineage>
        <taxon>Eukaryota</taxon>
        <taxon>Sar</taxon>
        <taxon>Alveolata</taxon>
        <taxon>Apicomplexa</taxon>
        <taxon>Aconoidasida</taxon>
        <taxon>Haemosporida</taxon>
        <taxon>Plasmodiidae</taxon>
        <taxon>Plasmodium</taxon>
        <taxon>Plasmodium (Laverania)</taxon>
    </lineage>
</organism>
<evidence type="ECO:0000256" key="2">
    <source>
        <dbReference type="SAM" id="SignalP"/>
    </source>
</evidence>
<feature type="region of interest" description="Disordered" evidence="1">
    <location>
        <begin position="1360"/>
        <end position="1430"/>
    </location>
</feature>
<evidence type="ECO:0000313" key="3">
    <source>
        <dbReference type="EMBL" id="KYN94405.1"/>
    </source>
</evidence>
<accession>A0A151L614</accession>
<dbReference type="RefSeq" id="XP_012765795.2">
    <property type="nucleotide sequence ID" value="XM_012910341.2"/>
</dbReference>
<dbReference type="EMBL" id="LVLA01000015">
    <property type="protein sequence ID" value="KYN94405.1"/>
    <property type="molecule type" value="Genomic_DNA"/>
</dbReference>
<dbReference type="KEGG" id="prei:PRSY57_1474500"/>
<evidence type="ECO:0000313" key="4">
    <source>
        <dbReference type="Proteomes" id="UP000076359"/>
    </source>
</evidence>
<dbReference type="GeneID" id="24534006"/>
<feature type="signal peptide" evidence="2">
    <location>
        <begin position="1"/>
        <end position="19"/>
    </location>
</feature>
<gene>
    <name evidence="3" type="ORF">PRSY57_1474500</name>
</gene>
<dbReference type="VEuPathDB" id="PlasmoDB:PRCDC_1474500"/>
<feature type="compositionally biased region" description="Basic and acidic residues" evidence="1">
    <location>
        <begin position="1378"/>
        <end position="1430"/>
    </location>
</feature>
<keyword evidence="2" id="KW-0732">Signal</keyword>
<sequence length="1430" mass="169126">MKNITFLVSFLIFLRSINANISITNFTYTNQKGDIKVEFFQTDYIAIFKLPFGGNDEQIFEISDDYIITNDKETNNCNIPNNNFGFVYSKSNSQNKFLIVQREYTTIYIKDKNNNCSLISKVEPSLYSFQTIEYKKEKIKLGNTTKCDEKIVEKLKTYIDLLNDMNLSEDKMCNQIISSSFIQNIEIIDCTVYIGSIFLRNNLNREEYYICIKKEDNNNKMKNNISLLINTIDLNNTLIMNTFYCNMESDICSIIINSIYFNNIPNITDDTLVLKAQCNIDSYPIINIDHVLREGYYTFHFRNPKIYFLQICIIDNLKKYRMLGKIYFLKAYEPIICFIGTPCVIKSFTDKENVQYVQNNIDNETFIFTNKKCDNENINENMNIIETDFDMKELENHQHLYLFSKNPLTDEKYLCTSNNKKFLLLFTIVLIKLPEYNIHYSIINNVVINYSTLFFEYNNYLGPYVKYECSDKSIVPDEYNNFNNNKDNHFLLKNEELNFTIKFKAIIMRLCLKQNNFYYDIGKIYIENFINYKQISSLKDFTFNADVSLHADDINTKLLKFAIKEDHNCHSDHGFFVQSNKDNFRADKKPFYKNIFFNHTTLYESINQIILDKDIYYICMCSLHEKCYDNNNLIDYNVYTNISIQNEIQPLQNKKKFICEIFADCSFTINFENEHNNISDIWVAKKGQSCNSKDIQVGIHISHQNVKEINKENLHVTKVNFKIYYLISHIHYSYLFNKDIIICGNYRNQHFIIHIKSDFFLLYYALPFEEEIKIKNVTQTNVATNTYEAQEKNINIQTFENVKQKYKRLFIYSYRDDTKSNLYKTMNFNQDENQISNTIKFEIPNDHPTKFNEIYFINECHYDQGVIIYKHKRESNNIVINNDNHIIKSKELYWARKKRIYNKKLKRKEKKNEIINIYNCSNEIMNNHTLTSIIIFDGPLKPLDIYCYMELDCIHKEKFSILNFDYSLFVEISDTQRIIIHTKESEGNNKEKLNKAEKIDFNNSKRITELILSIPKHISKGLEPGPYKIIYTRKFKQFIHELYVGTFHFIGAPSQKYHLIRENEENIIIHGYFKNIENERIHILKHQNTCVLTNKDKNKKLLKSSEIESILNEIKTNIQNCTYLDDTKLLCKNDLPVEGKFILCWCYNILNDQNNLCHNINIYRPKITEVSSLLYSIDPILEISKSSLTNFLNYNIGDFFFIIDDDCKNIKNINLKSKLNDEQNILDIYKHLQYPKKYDLCICIVQHNILCDKQENYKNFYIKLNEQIYFTMEMGNLDEFNNKDKIIKDFTFSTDYLDQLKLNIVPVFVFLPGPVEYKEYVCFAGIPCNATIKIKRSAQTRLKTGSTQIIGEKKDVANTYRGSYGNRNKANVKGSNIKKVEDKKEQKKNDKKEGELGDKKEGEIRDKKEDELGDKKDHELGDKKEDELGD</sequence>
<reference evidence="3 4" key="1">
    <citation type="journal article" date="2016" name="Nat. Commun.">
        <title>Genomes of cryptic chimpanzee Plasmodium species reveal key evolutionary events leading to human malaria.</title>
        <authorList>
            <person name="Sundararaman S.A."/>
            <person name="Plenderleith L.J."/>
            <person name="Liu W."/>
            <person name="Loy D.E."/>
            <person name="Learn G.H."/>
            <person name="Li Y."/>
            <person name="Shaw K.S."/>
            <person name="Ayouba A."/>
            <person name="Peeters M."/>
            <person name="Speede S."/>
            <person name="Shaw G.M."/>
            <person name="Bushman F.D."/>
            <person name="Brisson D."/>
            <person name="Rayner J.C."/>
            <person name="Sharp P.M."/>
            <person name="Hahn B.H."/>
        </authorList>
    </citation>
    <scope>NUCLEOTIDE SEQUENCE [LARGE SCALE GENOMIC DNA]</scope>
    <source>
        <strain evidence="3 4">SY57</strain>
    </source>
</reference>
<name>A0A151L614_PLARE</name>
<evidence type="ECO:0000256" key="1">
    <source>
        <dbReference type="SAM" id="MobiDB-lite"/>
    </source>
</evidence>
<proteinExistence type="predicted"/>
<dbReference type="VEuPathDB" id="PlasmoDB:PRG01_1475200"/>